<organism evidence="3 4">
    <name type="scientific">Patulibacter brassicae</name>
    <dbReference type="NCBI Taxonomy" id="1705717"/>
    <lineage>
        <taxon>Bacteria</taxon>
        <taxon>Bacillati</taxon>
        <taxon>Actinomycetota</taxon>
        <taxon>Thermoleophilia</taxon>
        <taxon>Solirubrobacterales</taxon>
        <taxon>Patulibacteraceae</taxon>
        <taxon>Patulibacter</taxon>
    </lineage>
</organism>
<keyword evidence="2" id="KW-0812">Transmembrane</keyword>
<feature type="transmembrane region" description="Helical" evidence="2">
    <location>
        <begin position="112"/>
        <end position="131"/>
    </location>
</feature>
<evidence type="ECO:0008006" key="5">
    <source>
        <dbReference type="Google" id="ProtNLM"/>
    </source>
</evidence>
<keyword evidence="2" id="KW-0472">Membrane</keyword>
<feature type="region of interest" description="Disordered" evidence="1">
    <location>
        <begin position="68"/>
        <end position="104"/>
    </location>
</feature>
<protein>
    <recommendedName>
        <fullName evidence="5">DUF4129 domain-containing protein</fullName>
    </recommendedName>
</protein>
<reference evidence="3 4" key="1">
    <citation type="submission" date="2023-11" db="EMBL/GenBank/DDBJ databases">
        <authorList>
            <person name="Xu M."/>
            <person name="Jiang T."/>
        </authorList>
    </citation>
    <scope>NUCLEOTIDE SEQUENCE [LARGE SCALE GENOMIC DNA]</scope>
    <source>
        <strain evidence="3 4">SD</strain>
    </source>
</reference>
<comment type="caution">
    <text evidence="3">The sequence shown here is derived from an EMBL/GenBank/DDBJ whole genome shotgun (WGS) entry which is preliminary data.</text>
</comment>
<evidence type="ECO:0000256" key="2">
    <source>
        <dbReference type="SAM" id="Phobius"/>
    </source>
</evidence>
<dbReference type="EMBL" id="JAXAVX010000005">
    <property type="protein sequence ID" value="MDX8152244.1"/>
    <property type="molecule type" value="Genomic_DNA"/>
</dbReference>
<name>A0ABU4VK77_9ACTN</name>
<evidence type="ECO:0000313" key="3">
    <source>
        <dbReference type="EMBL" id="MDX8152244.1"/>
    </source>
</evidence>
<dbReference type="RefSeq" id="WP_319954399.1">
    <property type="nucleotide sequence ID" value="NZ_JAXAVX010000005.1"/>
</dbReference>
<keyword evidence="4" id="KW-1185">Reference proteome</keyword>
<dbReference type="Proteomes" id="UP001277761">
    <property type="component" value="Unassembled WGS sequence"/>
</dbReference>
<evidence type="ECO:0000256" key="1">
    <source>
        <dbReference type="SAM" id="MobiDB-lite"/>
    </source>
</evidence>
<accession>A0ABU4VK77</accession>
<proteinExistence type="predicted"/>
<sequence length="251" mass="26056">MSGGGGTTAAGPAPRARPVRRGSRAAAVLVVLLLACGLSAAPVGAASASGVAVLAQAADGAVPLDAGERRRADELRETAREIVGDPRPERTGGTTRPRLDDLDAGDGGPNGWWRLLLLIVVVGALLALLGARPWRRRRTDREAEARGAVAAAETVAGLERGAREAEAAGEHRRAVVLWFRLGVLRLRERGRLRGPGPDTSGSVARALGDERVRALADGHDRAAYGAAPIEAPESAAAREGWAAVLEREPGR</sequence>
<gene>
    <name evidence="3" type="ORF">SK069_11605</name>
</gene>
<evidence type="ECO:0000313" key="4">
    <source>
        <dbReference type="Proteomes" id="UP001277761"/>
    </source>
</evidence>
<keyword evidence="2" id="KW-1133">Transmembrane helix</keyword>
<feature type="compositionally biased region" description="Basic and acidic residues" evidence="1">
    <location>
        <begin position="68"/>
        <end position="90"/>
    </location>
</feature>